<name>A0A9K3PBM4_9STRA</name>
<sequence>MGSSAIQQPQQKRPSSPLLCKALNETFDEAFGGTVTTPKSRSGIFGEREKSSPVSSSGSLASLVGILYQSSTFHTDERSFQMTSSFNCFETGSTQRLVNRVKHLSNVSVRFMEESLSALQRSNEKLQSRMQTFVLAFPILILTVAQLSQVHSTLLDALVVAAVLPAVWKSLPIDWKDQKITLVTAHHTKLSSMYHLRMDELRSKVIAFRHETVGWYTSTEIQSLQKDLQHLELHLQETKRQLVRCQHQYQAEQQETSEWQEQQLSIALETAEREHQRMIKTLQEEHLAAIKGLQERHEAAIQNEMTTISTLRRTLQGQETLLLEERRKTKAMKQSIETLEGLAQRDAALIDELKGQIVSQQRSHDSDIRKMQASYEHAWNKAKEQKQAFQAQYGSDLQRLQAMLLQHHLHHHKLNRLLCQLLIVADDTNHYFFEDCDDLASIQDKGKVLQEAIAEAGKYVAKLKKRTKRDESLSLPVVQEQTKQHEETLMSSSSVVSELSIQEREAILEVLSKEDYDYSSSEDTTKFLRRSCMILLATAGLTTVAASSPRTFASMFASRK</sequence>
<organism evidence="3 4">
    <name type="scientific">Nitzschia inconspicua</name>
    <dbReference type="NCBI Taxonomy" id="303405"/>
    <lineage>
        <taxon>Eukaryota</taxon>
        <taxon>Sar</taxon>
        <taxon>Stramenopiles</taxon>
        <taxon>Ochrophyta</taxon>
        <taxon>Bacillariophyta</taxon>
        <taxon>Bacillariophyceae</taxon>
        <taxon>Bacillariophycidae</taxon>
        <taxon>Bacillariales</taxon>
        <taxon>Bacillariaceae</taxon>
        <taxon>Nitzschia</taxon>
    </lineage>
</organism>
<feature type="coiled-coil region" evidence="1">
    <location>
        <begin position="221"/>
        <end position="255"/>
    </location>
</feature>
<evidence type="ECO:0000313" key="3">
    <source>
        <dbReference type="EMBL" id="KAG7340886.1"/>
    </source>
</evidence>
<evidence type="ECO:0000256" key="1">
    <source>
        <dbReference type="SAM" id="Coils"/>
    </source>
</evidence>
<feature type="region of interest" description="Disordered" evidence="2">
    <location>
        <begin position="36"/>
        <end position="56"/>
    </location>
</feature>
<dbReference type="EMBL" id="JAGRRH010000027">
    <property type="protein sequence ID" value="KAG7340886.1"/>
    <property type="molecule type" value="Genomic_DNA"/>
</dbReference>
<keyword evidence="1" id="KW-0175">Coiled coil</keyword>
<reference evidence="3" key="2">
    <citation type="submission" date="2021-04" db="EMBL/GenBank/DDBJ databases">
        <authorList>
            <person name="Podell S."/>
        </authorList>
    </citation>
    <scope>NUCLEOTIDE SEQUENCE</scope>
    <source>
        <strain evidence="3">Hildebrandi</strain>
    </source>
</reference>
<gene>
    <name evidence="3" type="ORF">IV203_024429</name>
</gene>
<evidence type="ECO:0000256" key="2">
    <source>
        <dbReference type="SAM" id="MobiDB-lite"/>
    </source>
</evidence>
<accession>A0A9K3PBM4</accession>
<reference evidence="3" key="1">
    <citation type="journal article" date="2021" name="Sci. Rep.">
        <title>Diploid genomic architecture of Nitzschia inconspicua, an elite biomass production diatom.</title>
        <authorList>
            <person name="Oliver A."/>
            <person name="Podell S."/>
            <person name="Pinowska A."/>
            <person name="Traller J.C."/>
            <person name="Smith S.R."/>
            <person name="McClure R."/>
            <person name="Beliaev A."/>
            <person name="Bohutskyi P."/>
            <person name="Hill E.A."/>
            <person name="Rabines A."/>
            <person name="Zheng H."/>
            <person name="Allen L.Z."/>
            <person name="Kuo A."/>
            <person name="Grigoriev I.V."/>
            <person name="Allen A.E."/>
            <person name="Hazlebeck D."/>
            <person name="Allen E.E."/>
        </authorList>
    </citation>
    <scope>NUCLEOTIDE SEQUENCE</scope>
    <source>
        <strain evidence="3">Hildebrandi</strain>
    </source>
</reference>
<proteinExistence type="predicted"/>
<protein>
    <submittedName>
        <fullName evidence="3">Uncharacterized protein</fullName>
    </submittedName>
</protein>
<comment type="caution">
    <text evidence="3">The sequence shown here is derived from an EMBL/GenBank/DDBJ whole genome shotgun (WGS) entry which is preliminary data.</text>
</comment>
<evidence type="ECO:0000313" key="4">
    <source>
        <dbReference type="Proteomes" id="UP000693970"/>
    </source>
</evidence>
<dbReference type="Proteomes" id="UP000693970">
    <property type="component" value="Unassembled WGS sequence"/>
</dbReference>
<keyword evidence="4" id="KW-1185">Reference proteome</keyword>
<dbReference type="AlphaFoldDB" id="A0A9K3PBM4"/>